<evidence type="ECO:0000256" key="5">
    <source>
        <dbReference type="ARBA" id="ARBA00023128"/>
    </source>
</evidence>
<dbReference type="STRING" id="1077348.A0A2G8RUP0"/>
<gene>
    <name evidence="9" type="ORF">GSI_13112</name>
</gene>
<keyword evidence="5" id="KW-0496">Mitochondrion</keyword>
<accession>A0A2G8RUP0</accession>
<evidence type="ECO:0000256" key="7">
    <source>
        <dbReference type="ARBA" id="ARBA00035140"/>
    </source>
</evidence>
<evidence type="ECO:0000256" key="6">
    <source>
        <dbReference type="ARBA" id="ARBA00023274"/>
    </source>
</evidence>
<dbReference type="Proteomes" id="UP000230002">
    <property type="component" value="Unassembled WGS sequence"/>
</dbReference>
<organism evidence="9 10">
    <name type="scientific">Ganoderma sinense ZZ0214-1</name>
    <dbReference type="NCBI Taxonomy" id="1077348"/>
    <lineage>
        <taxon>Eukaryota</taxon>
        <taxon>Fungi</taxon>
        <taxon>Dikarya</taxon>
        <taxon>Basidiomycota</taxon>
        <taxon>Agaricomycotina</taxon>
        <taxon>Agaricomycetes</taxon>
        <taxon>Polyporales</taxon>
        <taxon>Polyporaceae</taxon>
        <taxon>Ganoderma</taxon>
    </lineage>
</organism>
<keyword evidence="3" id="KW-0809">Transit peptide</keyword>
<keyword evidence="4" id="KW-0689">Ribosomal protein</keyword>
<dbReference type="Pfam" id="PF10236">
    <property type="entry name" value="DAP3"/>
    <property type="match status" value="1"/>
</dbReference>
<comment type="caution">
    <text evidence="9">The sequence shown here is derived from an EMBL/GenBank/DDBJ whole genome shotgun (WGS) entry which is preliminary data.</text>
</comment>
<evidence type="ECO:0000256" key="4">
    <source>
        <dbReference type="ARBA" id="ARBA00022980"/>
    </source>
</evidence>
<evidence type="ECO:0000256" key="2">
    <source>
        <dbReference type="ARBA" id="ARBA00009863"/>
    </source>
</evidence>
<dbReference type="OrthoDB" id="274828at2759"/>
<dbReference type="GO" id="GO:0005763">
    <property type="term" value="C:mitochondrial small ribosomal subunit"/>
    <property type="evidence" value="ECO:0007669"/>
    <property type="project" value="TreeGrafter"/>
</dbReference>
<dbReference type="GO" id="GO:0003735">
    <property type="term" value="F:structural constituent of ribosome"/>
    <property type="evidence" value="ECO:0007669"/>
    <property type="project" value="TreeGrafter"/>
</dbReference>
<evidence type="ECO:0000313" key="10">
    <source>
        <dbReference type="Proteomes" id="UP000230002"/>
    </source>
</evidence>
<dbReference type="Gene3D" id="3.40.50.300">
    <property type="entry name" value="P-loop containing nucleotide triphosphate hydrolases"/>
    <property type="match status" value="1"/>
</dbReference>
<comment type="similarity">
    <text evidence="2">Belongs to the mitochondrion-specific ribosomal protein mS29 family.</text>
</comment>
<dbReference type="InterPro" id="IPR019368">
    <property type="entry name" value="Ribosomal_mS29"/>
</dbReference>
<comment type="subcellular location">
    <subcellularLocation>
        <location evidence="1">Mitochondrion</location>
    </subcellularLocation>
</comment>
<sequence>MSLVSALRAGRSAYGVYLSPSAVTPTLGFQTRGYAAPAKPTKKVASKFRPNAKNERKKRGPRDTGLFRPMSVNNLAHPVFQSDLRGTLQLPVFRPEALTAEAANTAMAFPTGDSKALKAYGLPTNVLVDYMLLSRPCSVVRESTVEVLDQLDKAAGSSSAQTRVVFTGKSGCGKSYLLVQAVQYAIQKDWITLYIPRGINLVNSSTPYVYDARTQTYGQPAFAQQLLRRFVDVNEKLIKDLRVQGSYPFKDATIGSSSSLLDLINIGLESQESAPAVLSVLFTELSKQKEFPVLLAIDDFQALYNLSTYRDPYFKMVKAYHLALPRTLLEFASGKQSFARGAVLGALSTQNTTFRPPLELTEALGLVPDVPSNPYVRREPELVGYAKGLRNFPVPDQLTIDEAASIFEVWQNSKAPHVARGDEVFLSKYTEAGGNAREFVKKSLLQTVTM</sequence>
<dbReference type="EMBL" id="AYKW01000056">
    <property type="protein sequence ID" value="PIL25223.1"/>
    <property type="molecule type" value="Genomic_DNA"/>
</dbReference>
<protein>
    <recommendedName>
        <fullName evidence="7">Small ribosomal subunit protein mS29</fullName>
    </recommendedName>
</protein>
<evidence type="ECO:0000256" key="1">
    <source>
        <dbReference type="ARBA" id="ARBA00004173"/>
    </source>
</evidence>
<dbReference type="InterPro" id="IPR027417">
    <property type="entry name" value="P-loop_NTPase"/>
</dbReference>
<dbReference type="AlphaFoldDB" id="A0A2G8RUP0"/>
<feature type="region of interest" description="Disordered" evidence="8">
    <location>
        <begin position="41"/>
        <end position="68"/>
    </location>
</feature>
<evidence type="ECO:0000256" key="8">
    <source>
        <dbReference type="SAM" id="MobiDB-lite"/>
    </source>
</evidence>
<dbReference type="PANTHER" id="PTHR12810">
    <property type="entry name" value="MITOCHONDRIAL 28S RIBOSOMAL PROTEIN S29"/>
    <property type="match status" value="1"/>
</dbReference>
<evidence type="ECO:0000256" key="3">
    <source>
        <dbReference type="ARBA" id="ARBA00022946"/>
    </source>
</evidence>
<keyword evidence="10" id="KW-1185">Reference proteome</keyword>
<name>A0A2G8RUP0_9APHY</name>
<proteinExistence type="inferred from homology"/>
<reference evidence="9 10" key="1">
    <citation type="journal article" date="2015" name="Sci. Rep.">
        <title>Chromosome-level genome map provides insights into diverse defense mechanisms in the medicinal fungus Ganoderma sinense.</title>
        <authorList>
            <person name="Zhu Y."/>
            <person name="Xu J."/>
            <person name="Sun C."/>
            <person name="Zhou S."/>
            <person name="Xu H."/>
            <person name="Nelson D.R."/>
            <person name="Qian J."/>
            <person name="Song J."/>
            <person name="Luo H."/>
            <person name="Xiang L."/>
            <person name="Li Y."/>
            <person name="Xu Z."/>
            <person name="Ji A."/>
            <person name="Wang L."/>
            <person name="Lu S."/>
            <person name="Hayward A."/>
            <person name="Sun W."/>
            <person name="Li X."/>
            <person name="Schwartz D.C."/>
            <person name="Wang Y."/>
            <person name="Chen S."/>
        </authorList>
    </citation>
    <scope>NUCLEOTIDE SEQUENCE [LARGE SCALE GENOMIC DNA]</scope>
    <source>
        <strain evidence="9 10">ZZ0214-1</strain>
    </source>
</reference>
<keyword evidence="6" id="KW-0687">Ribonucleoprotein</keyword>
<evidence type="ECO:0000313" key="9">
    <source>
        <dbReference type="EMBL" id="PIL25223.1"/>
    </source>
</evidence>
<dbReference type="PANTHER" id="PTHR12810:SF0">
    <property type="entry name" value="SMALL RIBOSOMAL SUBUNIT PROTEIN MS29"/>
    <property type="match status" value="1"/>
</dbReference>